<dbReference type="AlphaFoldDB" id="A0AA38GM54"/>
<feature type="non-terminal residue" evidence="5">
    <location>
        <position position="250"/>
    </location>
</feature>
<feature type="repeat" description="ARM" evidence="2">
    <location>
        <begin position="158"/>
        <end position="200"/>
    </location>
</feature>
<feature type="domain" description="U-box" evidence="4">
    <location>
        <begin position="41"/>
        <end position="228"/>
    </location>
</feature>
<dbReference type="InterPro" id="IPR011989">
    <property type="entry name" value="ARM-like"/>
</dbReference>
<dbReference type="PANTHER" id="PTHR23315:SF7">
    <property type="entry name" value="U-BOX DOMAIN-CONTAINING PROTEIN 4"/>
    <property type="match status" value="1"/>
</dbReference>
<keyword evidence="1" id="KW-0833">Ubl conjugation pathway</keyword>
<evidence type="ECO:0000313" key="5">
    <source>
        <dbReference type="EMBL" id="KAH9324563.1"/>
    </source>
</evidence>
<accession>A0AA38GM54</accession>
<gene>
    <name evidence="5" type="ORF">KI387_004741</name>
</gene>
<dbReference type="SMART" id="SM00185">
    <property type="entry name" value="ARM"/>
    <property type="match status" value="3"/>
</dbReference>
<dbReference type="Gene3D" id="1.25.10.10">
    <property type="entry name" value="Leucine-rich Repeat Variant"/>
    <property type="match status" value="2"/>
</dbReference>
<comment type="caution">
    <text evidence="5">The sequence shown here is derived from an EMBL/GenBank/DDBJ whole genome shotgun (WGS) entry which is preliminary data.</text>
</comment>
<reference evidence="5 6" key="1">
    <citation type="journal article" date="2021" name="Nat. Plants">
        <title>The Taxus genome provides insights into paclitaxel biosynthesis.</title>
        <authorList>
            <person name="Xiong X."/>
            <person name="Gou J."/>
            <person name="Liao Q."/>
            <person name="Li Y."/>
            <person name="Zhou Q."/>
            <person name="Bi G."/>
            <person name="Li C."/>
            <person name="Du R."/>
            <person name="Wang X."/>
            <person name="Sun T."/>
            <person name="Guo L."/>
            <person name="Liang H."/>
            <person name="Lu P."/>
            <person name="Wu Y."/>
            <person name="Zhang Z."/>
            <person name="Ro D.K."/>
            <person name="Shang Y."/>
            <person name="Huang S."/>
            <person name="Yan J."/>
        </authorList>
    </citation>
    <scope>NUCLEOTIDE SEQUENCE [LARGE SCALE GENOMIC DNA]</scope>
    <source>
        <strain evidence="5">Ta-2019</strain>
    </source>
</reference>
<protein>
    <recommendedName>
        <fullName evidence="4">U-box domain-containing protein</fullName>
    </recommendedName>
</protein>
<dbReference type="Pfam" id="PF25598">
    <property type="entry name" value="ARM_PUB"/>
    <property type="match status" value="1"/>
</dbReference>
<feature type="compositionally biased region" description="Basic and acidic residues" evidence="3">
    <location>
        <begin position="1"/>
        <end position="16"/>
    </location>
</feature>
<dbReference type="PANTHER" id="PTHR23315">
    <property type="entry name" value="U BOX DOMAIN-CONTAINING"/>
    <property type="match status" value="1"/>
</dbReference>
<organism evidence="5 6">
    <name type="scientific">Taxus chinensis</name>
    <name type="common">Chinese yew</name>
    <name type="synonym">Taxus wallichiana var. chinensis</name>
    <dbReference type="NCBI Taxonomy" id="29808"/>
    <lineage>
        <taxon>Eukaryota</taxon>
        <taxon>Viridiplantae</taxon>
        <taxon>Streptophyta</taxon>
        <taxon>Embryophyta</taxon>
        <taxon>Tracheophyta</taxon>
        <taxon>Spermatophyta</taxon>
        <taxon>Pinopsida</taxon>
        <taxon>Pinidae</taxon>
        <taxon>Conifers II</taxon>
        <taxon>Cupressales</taxon>
        <taxon>Taxaceae</taxon>
        <taxon>Taxus</taxon>
    </lineage>
</organism>
<name>A0AA38GM54_TAXCH</name>
<feature type="repeat" description="ARM" evidence="2">
    <location>
        <begin position="87"/>
        <end position="129"/>
    </location>
</feature>
<evidence type="ECO:0000259" key="4">
    <source>
        <dbReference type="Pfam" id="PF25598"/>
    </source>
</evidence>
<evidence type="ECO:0000256" key="1">
    <source>
        <dbReference type="ARBA" id="ARBA00022786"/>
    </source>
</evidence>
<evidence type="ECO:0000256" key="3">
    <source>
        <dbReference type="SAM" id="MobiDB-lite"/>
    </source>
</evidence>
<evidence type="ECO:0000313" key="6">
    <source>
        <dbReference type="Proteomes" id="UP000824469"/>
    </source>
</evidence>
<sequence length="250" mass="27143">MGRFVKSREVEPHDAGECSSRSRPSMEPTKLSTASIETENLDANFNFKGLIEDLESTSIKLQRNAAARLRLYVKNNMDNRILIANSGAIKPLVSLLLSVDPLTQENSVIALLNLSLYENNKSEITAAGAIKPLIHDAATTLYTLSSLRENKDRAIRAGAIRPLVDLMEDSSIGMVDKAAVVLGNLANLPEGKIVIVDEGGIPVLVEVVEVGSQRGKEYATATLLQLCEDSYLYRTLVLREGAIPPLVTLS</sequence>
<feature type="region of interest" description="Disordered" evidence="3">
    <location>
        <begin position="1"/>
        <end position="31"/>
    </location>
</feature>
<proteinExistence type="predicted"/>
<evidence type="ECO:0000256" key="2">
    <source>
        <dbReference type="PROSITE-ProRule" id="PRU00259"/>
    </source>
</evidence>
<dbReference type="OMA" id="MEMNIEA"/>
<keyword evidence="6" id="KW-1185">Reference proteome</keyword>
<dbReference type="EMBL" id="JAHRHJ020000002">
    <property type="protein sequence ID" value="KAH9324563.1"/>
    <property type="molecule type" value="Genomic_DNA"/>
</dbReference>
<dbReference type="Proteomes" id="UP000824469">
    <property type="component" value="Unassembled WGS sequence"/>
</dbReference>
<dbReference type="PROSITE" id="PS50176">
    <property type="entry name" value="ARM_REPEAT"/>
    <property type="match status" value="2"/>
</dbReference>
<dbReference type="InterPro" id="IPR016024">
    <property type="entry name" value="ARM-type_fold"/>
</dbReference>
<dbReference type="InterPro" id="IPR000225">
    <property type="entry name" value="Armadillo"/>
</dbReference>
<dbReference type="SUPFAM" id="SSF48371">
    <property type="entry name" value="ARM repeat"/>
    <property type="match status" value="1"/>
</dbReference>
<dbReference type="InterPro" id="IPR058678">
    <property type="entry name" value="ARM_PUB"/>
</dbReference>